<sequence>MATTAAMGRLGSRRRSLANVFEIKNLNIDQHNQLKFGYSSPQTKALLERNRIRRHSEELELRWESRFHRKHPRREFRMTTISPIFGPIENKPEIIHSARWAVEEFNKQKDARLQFVRVLKPVGNQNNRPWVFHLLTLEAVDHDVLKTYQAIVKKRSFQTASYPPQLQLFGLVADDGHGPLFKLFDDRGSPFAGPFDQRSCSRLFKVRTTLRYALEDEMLNSLHIQ</sequence>
<comment type="caution">
    <text evidence="1">The sequence shown here is derived from an EMBL/GenBank/DDBJ whole genome shotgun (WGS) entry which is preliminary data.</text>
</comment>
<dbReference type="InterPro" id="IPR046350">
    <property type="entry name" value="Cystatin_sf"/>
</dbReference>
<dbReference type="SUPFAM" id="SSF54403">
    <property type="entry name" value="Cystatin/monellin"/>
    <property type="match status" value="1"/>
</dbReference>
<dbReference type="AlphaFoldDB" id="A0AAW1VF67"/>
<gene>
    <name evidence="1" type="ORF">M0R45_001897</name>
</gene>
<reference evidence="1 2" key="1">
    <citation type="journal article" date="2023" name="G3 (Bethesda)">
        <title>A chromosome-length genome assembly and annotation of blackberry (Rubus argutus, cv. 'Hillquist').</title>
        <authorList>
            <person name="Bruna T."/>
            <person name="Aryal R."/>
            <person name="Dudchenko O."/>
            <person name="Sargent D.J."/>
            <person name="Mead D."/>
            <person name="Buti M."/>
            <person name="Cavallini A."/>
            <person name="Hytonen T."/>
            <person name="Andres J."/>
            <person name="Pham M."/>
            <person name="Weisz D."/>
            <person name="Mascagni F."/>
            <person name="Usai G."/>
            <person name="Natali L."/>
            <person name="Bassil N."/>
            <person name="Fernandez G.E."/>
            <person name="Lomsadze A."/>
            <person name="Armour M."/>
            <person name="Olukolu B."/>
            <person name="Poorten T."/>
            <person name="Britton C."/>
            <person name="Davik J."/>
            <person name="Ashrafi H."/>
            <person name="Aiden E.L."/>
            <person name="Borodovsky M."/>
            <person name="Worthington M."/>
        </authorList>
    </citation>
    <scope>NUCLEOTIDE SEQUENCE [LARGE SCALE GENOMIC DNA]</scope>
    <source>
        <strain evidence="1">PI 553951</strain>
    </source>
</reference>
<proteinExistence type="predicted"/>
<keyword evidence="2" id="KW-1185">Reference proteome</keyword>
<evidence type="ECO:0000313" key="1">
    <source>
        <dbReference type="EMBL" id="KAK9901873.1"/>
    </source>
</evidence>
<accession>A0AAW1VF67</accession>
<organism evidence="1 2">
    <name type="scientific">Rubus argutus</name>
    <name type="common">Southern blackberry</name>
    <dbReference type="NCBI Taxonomy" id="59490"/>
    <lineage>
        <taxon>Eukaryota</taxon>
        <taxon>Viridiplantae</taxon>
        <taxon>Streptophyta</taxon>
        <taxon>Embryophyta</taxon>
        <taxon>Tracheophyta</taxon>
        <taxon>Spermatophyta</taxon>
        <taxon>Magnoliopsida</taxon>
        <taxon>eudicotyledons</taxon>
        <taxon>Gunneridae</taxon>
        <taxon>Pentapetalae</taxon>
        <taxon>rosids</taxon>
        <taxon>fabids</taxon>
        <taxon>Rosales</taxon>
        <taxon>Rosaceae</taxon>
        <taxon>Rosoideae</taxon>
        <taxon>Rosoideae incertae sedis</taxon>
        <taxon>Rubus</taxon>
    </lineage>
</organism>
<name>A0AAW1VF67_RUBAR</name>
<protein>
    <submittedName>
        <fullName evidence="1">Uncharacterized protein</fullName>
    </submittedName>
</protein>
<evidence type="ECO:0000313" key="2">
    <source>
        <dbReference type="Proteomes" id="UP001457282"/>
    </source>
</evidence>
<dbReference type="EMBL" id="JBEDUW010000277">
    <property type="protein sequence ID" value="KAK9901873.1"/>
    <property type="molecule type" value="Genomic_DNA"/>
</dbReference>
<dbReference type="Gene3D" id="3.10.450.10">
    <property type="match status" value="1"/>
</dbReference>
<dbReference type="Proteomes" id="UP001457282">
    <property type="component" value="Unassembled WGS sequence"/>
</dbReference>